<feature type="compositionally biased region" description="Polar residues" evidence="10">
    <location>
        <begin position="1786"/>
        <end position="1800"/>
    </location>
</feature>
<dbReference type="PROSITE" id="PS00657">
    <property type="entry name" value="FORK_HEAD_1"/>
    <property type="match status" value="1"/>
</dbReference>
<dbReference type="SMART" id="SM01367">
    <property type="entry name" value="DUF3452"/>
    <property type="match status" value="1"/>
</dbReference>
<feature type="compositionally biased region" description="Low complexity" evidence="10">
    <location>
        <begin position="1537"/>
        <end position="1553"/>
    </location>
</feature>
<dbReference type="SUPFAM" id="SSF46785">
    <property type="entry name" value="Winged helix' DNA-binding domain"/>
    <property type="match status" value="1"/>
</dbReference>
<feature type="region of interest" description="Disordered" evidence="10">
    <location>
        <begin position="1178"/>
        <end position="1212"/>
    </location>
</feature>
<dbReference type="Pfam" id="PF01857">
    <property type="entry name" value="RB_B"/>
    <property type="match status" value="1"/>
</dbReference>
<dbReference type="SMART" id="SM00339">
    <property type="entry name" value="FH"/>
    <property type="match status" value="1"/>
</dbReference>
<dbReference type="InterPro" id="IPR036388">
    <property type="entry name" value="WH-like_DNA-bd_sf"/>
</dbReference>
<feature type="region of interest" description="Disordered" evidence="10">
    <location>
        <begin position="1537"/>
        <end position="1559"/>
    </location>
</feature>
<keyword evidence="3" id="KW-0678">Repressor</keyword>
<dbReference type="InterPro" id="IPR030456">
    <property type="entry name" value="TF_fork_head_CS_2"/>
</dbReference>
<keyword evidence="13" id="KW-1185">Reference proteome</keyword>
<dbReference type="SMART" id="SM01368">
    <property type="entry name" value="RB_A"/>
    <property type="match status" value="1"/>
</dbReference>
<feature type="region of interest" description="Disordered" evidence="10">
    <location>
        <begin position="1739"/>
        <end position="1822"/>
    </location>
</feature>
<dbReference type="CDD" id="cd20026">
    <property type="entry name" value="FH_FOXK"/>
    <property type="match status" value="1"/>
</dbReference>
<dbReference type="InterPro" id="IPR002719">
    <property type="entry name" value="RB_B"/>
</dbReference>
<keyword evidence="4" id="KW-0805">Transcription regulation</keyword>
<dbReference type="PROSITE" id="PS50039">
    <property type="entry name" value="FORK_HEAD_3"/>
    <property type="match status" value="1"/>
</dbReference>
<keyword evidence="8" id="KW-0131">Cell cycle</keyword>
<evidence type="ECO:0000256" key="8">
    <source>
        <dbReference type="ARBA" id="ARBA00023306"/>
    </source>
</evidence>
<evidence type="ECO:0000313" key="13">
    <source>
        <dbReference type="Proteomes" id="UP001651158"/>
    </source>
</evidence>
<feature type="region of interest" description="Disordered" evidence="10">
    <location>
        <begin position="1474"/>
        <end position="1523"/>
    </location>
</feature>
<feature type="region of interest" description="Disordered" evidence="10">
    <location>
        <begin position="679"/>
        <end position="708"/>
    </location>
</feature>
<feature type="compositionally biased region" description="Low complexity" evidence="10">
    <location>
        <begin position="891"/>
        <end position="904"/>
    </location>
</feature>
<dbReference type="InterPro" id="IPR036390">
    <property type="entry name" value="WH_DNA-bd_sf"/>
</dbReference>
<dbReference type="Pfam" id="PF11934">
    <property type="entry name" value="DUF3452"/>
    <property type="match status" value="1"/>
</dbReference>
<feature type="DNA-binding region" description="Fork-head" evidence="9">
    <location>
        <begin position="1368"/>
        <end position="1463"/>
    </location>
</feature>
<evidence type="ECO:0000256" key="3">
    <source>
        <dbReference type="ARBA" id="ARBA00022491"/>
    </source>
</evidence>
<name>A0ABR4QBF4_9CEST</name>
<dbReference type="InterPro" id="IPR024599">
    <property type="entry name" value="RB_N"/>
</dbReference>
<dbReference type="CDD" id="cd20548">
    <property type="entry name" value="CYCLIN_RB-like"/>
    <property type="match status" value="1"/>
</dbReference>
<organism evidence="12 13">
    <name type="scientific">Taenia crassiceps</name>
    <dbReference type="NCBI Taxonomy" id="6207"/>
    <lineage>
        <taxon>Eukaryota</taxon>
        <taxon>Metazoa</taxon>
        <taxon>Spiralia</taxon>
        <taxon>Lophotrochozoa</taxon>
        <taxon>Platyhelminthes</taxon>
        <taxon>Cestoda</taxon>
        <taxon>Eucestoda</taxon>
        <taxon>Cyclophyllidea</taxon>
        <taxon>Taeniidae</taxon>
        <taxon>Taenia</taxon>
    </lineage>
</organism>
<dbReference type="Pfam" id="PF00250">
    <property type="entry name" value="Forkhead"/>
    <property type="match status" value="1"/>
</dbReference>
<feature type="compositionally biased region" description="Polar residues" evidence="10">
    <location>
        <begin position="1747"/>
        <end position="1761"/>
    </location>
</feature>
<accession>A0ABR4QBF4</accession>
<dbReference type="InterPro" id="IPR018122">
    <property type="entry name" value="TF_fork_head_CS_1"/>
</dbReference>
<feature type="compositionally biased region" description="Acidic residues" evidence="10">
    <location>
        <begin position="1772"/>
        <end position="1785"/>
    </location>
</feature>
<evidence type="ECO:0000313" key="12">
    <source>
        <dbReference type="EMBL" id="KAL5106886.1"/>
    </source>
</evidence>
<evidence type="ECO:0000259" key="11">
    <source>
        <dbReference type="PROSITE" id="PS50039"/>
    </source>
</evidence>
<feature type="region of interest" description="Disordered" evidence="10">
    <location>
        <begin position="1232"/>
        <end position="1263"/>
    </location>
</feature>
<feature type="region of interest" description="Disordered" evidence="10">
    <location>
        <begin position="891"/>
        <end position="913"/>
    </location>
</feature>
<feature type="compositionally biased region" description="Acidic residues" evidence="10">
    <location>
        <begin position="686"/>
        <end position="695"/>
    </location>
</feature>
<evidence type="ECO:0000256" key="9">
    <source>
        <dbReference type="PROSITE-ProRule" id="PRU00089"/>
    </source>
</evidence>
<gene>
    <name evidence="12" type="ORF">TcWFU_005849</name>
</gene>
<dbReference type="SUPFAM" id="SSF47954">
    <property type="entry name" value="Cyclin-like"/>
    <property type="match status" value="2"/>
</dbReference>
<feature type="compositionally biased region" description="Low complexity" evidence="10">
    <location>
        <begin position="1481"/>
        <end position="1497"/>
    </location>
</feature>
<protein>
    <submittedName>
        <fullName evidence="12">Retinoblastoma-like protein 2</fullName>
    </submittedName>
</protein>
<feature type="compositionally biased region" description="Polar residues" evidence="10">
    <location>
        <begin position="1498"/>
        <end position="1510"/>
    </location>
</feature>
<dbReference type="PROSITE" id="PS00658">
    <property type="entry name" value="FORK_HEAD_2"/>
    <property type="match status" value="1"/>
</dbReference>
<dbReference type="InterPro" id="IPR002720">
    <property type="entry name" value="RB_A"/>
</dbReference>
<dbReference type="Gene3D" id="1.10.472.10">
    <property type="entry name" value="Cyclin-like"/>
    <property type="match status" value="2"/>
</dbReference>
<dbReference type="Gene3D" id="1.10.10.10">
    <property type="entry name" value="Winged helix-like DNA-binding domain superfamily/Winged helix DNA-binding domain"/>
    <property type="match status" value="1"/>
</dbReference>
<dbReference type="Proteomes" id="UP001651158">
    <property type="component" value="Unassembled WGS sequence"/>
</dbReference>
<dbReference type="PRINTS" id="PR00053">
    <property type="entry name" value="FORKHEAD"/>
</dbReference>
<dbReference type="Pfam" id="PF01858">
    <property type="entry name" value="RB_A"/>
    <property type="match status" value="1"/>
</dbReference>
<dbReference type="EMBL" id="JAKROA010000005">
    <property type="protein sequence ID" value="KAL5106886.1"/>
    <property type="molecule type" value="Genomic_DNA"/>
</dbReference>
<proteinExistence type="inferred from homology"/>
<evidence type="ECO:0000256" key="5">
    <source>
        <dbReference type="ARBA" id="ARBA00023125"/>
    </source>
</evidence>
<evidence type="ECO:0000256" key="6">
    <source>
        <dbReference type="ARBA" id="ARBA00023163"/>
    </source>
</evidence>
<keyword evidence="7 9" id="KW-0539">Nucleus</keyword>
<keyword evidence="6" id="KW-0804">Transcription</keyword>
<dbReference type="InterPro" id="IPR028309">
    <property type="entry name" value="RB_fam"/>
</dbReference>
<evidence type="ECO:0000256" key="2">
    <source>
        <dbReference type="ARBA" id="ARBA00009475"/>
    </source>
</evidence>
<sequence>MYDVDEPIEKRFEDLCNALCIESAVREEAWDKYKEVWTNYSIEGDQLQWLVCSLYECCRRPTTDSASGQVMVDSAYISLTRLLATAKMSLVQFFHRIRKWSDMNEMSDEMHDRIERLERQFAVSSVAFRYYSRAFPLYFCGLDGDNRAKKDEDDESGANPSSVTPMDIFRFTWTLFVKTRANFPAIADDLVNSFYLLACCLDWILGVLLVGGGRRLLNRNYRCGSGKTGGPLSAAAPLTTDAAHMPCMLRYICEDNGINFVECKAIKEHFFRPYVSRLIEKDMLKLHPPGPADFLRPDNFANAIQRLNDHYEEYILGTGDFDERIFLNSKAAEEIGSARPSALGDTKHIRESKEPSGIEGIGNGLYMGSTRPDSALYGPVMGSLSGFVGLNSAETRSENLHHIQALLSGRSRNPSETLAEFVRSTITNETPLTNIRTRLQSLSRDFTAAYLASGNSATTDAAGHRCHLAEQLYYYGLESILADEKSRRSGGGIVRSEEFHRALYACCLEIVLVNCEEDGGRRFPWILEPLALDAISFYKVVEVFVKNVELPRELVKYLNCAVEGILGEYAWRSSSSIWATIQCGSATGSRNSTVPSVEEIFPPEKLDDSIVGRFSRRELLVTTPVSNQSCGIASITPAKKIRLAASAVTSTASTALQQQHQDESARAAASLLAASEAEVSASGTEEGLDAATESEVEPRGTSLWSATATTTALPPPLRHDSTAIFFRHVYHLAASRLRAICERIPSSSGATAPSGGAGTATGGTATASLLARAWTTFEHVLVNETELLRDRLLDQILLCCLYGVAKAIASGGGVTGSARPLSLVEIVQAYRMQPQASRDAYRRVLISRSTAANTEAIEERGDLTRFYNLVFLARVEAFLQRFIPPSVTSGTAAGTASAASDPAGKTQPPLTPLPAAHPTSAIATATTTTAATTIHSHSALQALHGGYSALPTEGFLPARRLASTRNVFIGSAQHHIQQAHHLHASGQVGITHHPPPAAAAVPSQAGLGVGGQTLSPKRVSFTVGKGSSKDLLELNAVIGAAERRASVASGLKRASGVTIATAGGTTFTTVVNAAAASGAGTGSSGSGAEGGKTHLELHTINGALFLRILGKNGIFIDEEFQMFSEELIPLPNCCRLRFPSTPITLVVEILDSSSSLRHPKKRTIWRYSAELAGLAGYGSDIPDFPDEKRQKLTPSLKEDEDPTQPDGKQNSQSFNALITDSTTNAIASSLCKSDSTEPFSTPEPCSPPESLLPNPNQTKSRRLDVAVPAVATTTTAEQPTSLRFPNLLAAYSRSPLKVSTTYSQTFNGTDSSNTQSGPSDRAVFPDRCLSHSPGANGSPFLSTAGSDEVAPNLEGSTEAVEHGTVYEKPPYSYAQLIVQAIVSSPNRRLTLSDIYNYISTQFPYYKPTQKGWQNSIRHNLSLNRYFIRIPRGQEEPGKGAFWRLDPECEAHLVVKAFQKRRQRSYAVPAYVVSNTSPQRNSGSTSAAGTTTATTTTTPNMSPTVVETPSTLHRDRNASSSSSLGYNSRLFNLHDSLSTSATSNSNAESTSETNFLPKDPMTGGLSLFKNSGTSLFTRDDSILASSLLLASNSLMNRSSEAPSTSTSTPTTATQLYSQFQNYYHLHENGIFPSPLILPSSTTATTTAADGEGYSSQLPNLAASLLRRRSDSLSRRASEPNLQKFGASAENFSAAAAAAAVATAAVSATADEDIMMQQKNTTEQLVRALRGNLLLERDSSLASTTASSMAQPPTQASSETELYQSPMRGASQVYDEDTEDIGDDDESTSFVQESNDGRNNNGGEDCTGTKHNDEVTTPIAITHS</sequence>
<evidence type="ECO:0000256" key="10">
    <source>
        <dbReference type="SAM" id="MobiDB-lite"/>
    </source>
</evidence>
<evidence type="ECO:0000256" key="1">
    <source>
        <dbReference type="ARBA" id="ARBA00004123"/>
    </source>
</evidence>
<feature type="domain" description="Fork-head" evidence="11">
    <location>
        <begin position="1368"/>
        <end position="1463"/>
    </location>
</feature>
<evidence type="ECO:0000256" key="4">
    <source>
        <dbReference type="ARBA" id="ARBA00023015"/>
    </source>
</evidence>
<comment type="subcellular location">
    <subcellularLocation>
        <location evidence="1 9">Nucleus</location>
    </subcellularLocation>
</comment>
<dbReference type="PANTHER" id="PTHR13742:SF36">
    <property type="entry name" value="RETINOBLASTOMA-ASSOCIATED PROTEIN"/>
    <property type="match status" value="1"/>
</dbReference>
<dbReference type="InterPro" id="IPR036915">
    <property type="entry name" value="Cyclin-like_sf"/>
</dbReference>
<comment type="caution">
    <text evidence="12">The sequence shown here is derived from an EMBL/GenBank/DDBJ whole genome shotgun (WGS) entry which is preliminary data.</text>
</comment>
<evidence type="ECO:0000256" key="7">
    <source>
        <dbReference type="ARBA" id="ARBA00023242"/>
    </source>
</evidence>
<dbReference type="Gene3D" id="1.10.472.140">
    <property type="match status" value="1"/>
</dbReference>
<dbReference type="PANTHER" id="PTHR13742">
    <property type="entry name" value="RETINOBLASTOMA-ASSOCIATED PROTEIN RB -RELATED"/>
    <property type="match status" value="1"/>
</dbReference>
<keyword evidence="5 9" id="KW-0238">DNA-binding</keyword>
<reference evidence="12 13" key="1">
    <citation type="journal article" date="2022" name="Front. Cell. Infect. Microbiol.">
        <title>The Genomes of Two Strains of Taenia crassiceps the Animal Model for the Study of Human Cysticercosis.</title>
        <authorList>
            <person name="Bobes R.J."/>
            <person name="Estrada K."/>
            <person name="Rios-Valencia D.G."/>
            <person name="Calderon-Gallegos A."/>
            <person name="de la Torre P."/>
            <person name="Carrero J.C."/>
            <person name="Sanchez-Flores A."/>
            <person name="Laclette J.P."/>
        </authorList>
    </citation>
    <scope>NUCLEOTIDE SEQUENCE [LARGE SCALE GENOMIC DNA]</scope>
    <source>
        <strain evidence="12">WFUcys</strain>
    </source>
</reference>
<feature type="compositionally biased region" description="Low complexity" evidence="10">
    <location>
        <begin position="1236"/>
        <end position="1256"/>
    </location>
</feature>
<comment type="similarity">
    <text evidence="2">Belongs to the retinoblastoma protein (RB) family.</text>
</comment>
<dbReference type="InterPro" id="IPR001766">
    <property type="entry name" value="Fork_head_dom"/>
</dbReference>